<accession>A0ACB9VYM8</accession>
<comment type="caution">
    <text evidence="1">The sequence shown here is derived from an EMBL/GenBank/DDBJ whole genome shotgun (WGS) entry which is preliminary data.</text>
</comment>
<evidence type="ECO:0000313" key="1">
    <source>
        <dbReference type="EMBL" id="KAI4805140.1"/>
    </source>
</evidence>
<evidence type="ECO:0000313" key="2">
    <source>
        <dbReference type="Proteomes" id="UP001057452"/>
    </source>
</evidence>
<name>A0ACB9VYM8_CHAAC</name>
<protein>
    <submittedName>
        <fullName evidence="1">Uncharacterized protein</fullName>
    </submittedName>
</protein>
<organism evidence="1 2">
    <name type="scientific">Chaenocephalus aceratus</name>
    <name type="common">Blackfin icefish</name>
    <name type="synonym">Chaenichthys aceratus</name>
    <dbReference type="NCBI Taxonomy" id="36190"/>
    <lineage>
        <taxon>Eukaryota</taxon>
        <taxon>Metazoa</taxon>
        <taxon>Chordata</taxon>
        <taxon>Craniata</taxon>
        <taxon>Vertebrata</taxon>
        <taxon>Euteleostomi</taxon>
        <taxon>Actinopterygii</taxon>
        <taxon>Neopterygii</taxon>
        <taxon>Teleostei</taxon>
        <taxon>Neoteleostei</taxon>
        <taxon>Acanthomorphata</taxon>
        <taxon>Eupercaria</taxon>
        <taxon>Perciformes</taxon>
        <taxon>Notothenioidei</taxon>
        <taxon>Channichthyidae</taxon>
        <taxon>Chaenocephalus</taxon>
    </lineage>
</organism>
<proteinExistence type="predicted"/>
<dbReference type="Proteomes" id="UP001057452">
    <property type="component" value="Chromosome 21"/>
</dbReference>
<sequence length="96" mass="10395">MVDWNRSVFAGSVGFLLGGWPILGRRWAATSGSIGGMWSRPSLSIPSQSREEAPWIGALLLKGRSLHETDTSSNISGKTGRSCLFALVVWEKSFPS</sequence>
<dbReference type="EMBL" id="CM043805">
    <property type="protein sequence ID" value="KAI4805140.1"/>
    <property type="molecule type" value="Genomic_DNA"/>
</dbReference>
<reference evidence="1" key="1">
    <citation type="submission" date="2022-05" db="EMBL/GenBank/DDBJ databases">
        <title>Chromosome-level genome of Chaenocephalus aceratus.</title>
        <authorList>
            <person name="Park H."/>
        </authorList>
    </citation>
    <scope>NUCLEOTIDE SEQUENCE</scope>
    <source>
        <strain evidence="1">KU_202001</strain>
    </source>
</reference>
<gene>
    <name evidence="1" type="ORF">KUCAC02_009770</name>
</gene>
<keyword evidence="2" id="KW-1185">Reference proteome</keyword>